<name>A0A843WW61_COLES</name>
<dbReference type="AlphaFoldDB" id="A0A843WW61"/>
<comment type="caution">
    <text evidence="3">The sequence shown here is derived from an EMBL/GenBank/DDBJ whole genome shotgun (WGS) entry which is preliminary data.</text>
</comment>
<feature type="signal peptide" evidence="2">
    <location>
        <begin position="1"/>
        <end position="32"/>
    </location>
</feature>
<dbReference type="Pfam" id="PF04398">
    <property type="entry name" value="DUF538"/>
    <property type="match status" value="1"/>
</dbReference>
<dbReference type="InterPro" id="IPR007493">
    <property type="entry name" value="DUF538"/>
</dbReference>
<evidence type="ECO:0000313" key="4">
    <source>
        <dbReference type="Proteomes" id="UP000652761"/>
    </source>
</evidence>
<feature type="chain" id="PRO_5032435625" evidence="2">
    <location>
        <begin position="33"/>
        <end position="196"/>
    </location>
</feature>
<sequence length="196" mass="21147">MAKRHRPRDGSPAPLSFPVLLLLAAVLGGASAASIHDLLQENGLPAGLLPKTVRSFALDPSTGLLEVRLDRPCYARWHDNPVYFDQLVAGNLSYGELRGVVGLAQEELFLWLPVKGIVVSDPSSGVLMLDMGVARKRLALSLFEDPPECRPAAGGAPGSGEKTQSFDLYVGSWDPGRGTGLQWEHGRKEKGPQEQR</sequence>
<keyword evidence="4" id="KW-1185">Reference proteome</keyword>
<proteinExistence type="predicted"/>
<dbReference type="EMBL" id="NMUH01004378">
    <property type="protein sequence ID" value="MQM09451.1"/>
    <property type="molecule type" value="Genomic_DNA"/>
</dbReference>
<feature type="region of interest" description="Disordered" evidence="1">
    <location>
        <begin position="149"/>
        <end position="196"/>
    </location>
</feature>
<accession>A0A843WW61</accession>
<dbReference type="OrthoDB" id="766568at2759"/>
<gene>
    <name evidence="3" type="ORF">Taro_042320</name>
</gene>
<keyword evidence="2" id="KW-0732">Signal</keyword>
<dbReference type="PANTHER" id="PTHR31676">
    <property type="entry name" value="T31J12.3 PROTEIN-RELATED"/>
    <property type="match status" value="1"/>
</dbReference>
<evidence type="ECO:0000313" key="3">
    <source>
        <dbReference type="EMBL" id="MQM09451.1"/>
    </source>
</evidence>
<dbReference type="InterPro" id="IPR036758">
    <property type="entry name" value="At5g01610-like"/>
</dbReference>
<dbReference type="Proteomes" id="UP000652761">
    <property type="component" value="Unassembled WGS sequence"/>
</dbReference>
<dbReference type="PANTHER" id="PTHR31676:SF151">
    <property type="entry name" value="DUF538 FAMILY PROTEIN"/>
    <property type="match status" value="1"/>
</dbReference>
<organism evidence="3 4">
    <name type="scientific">Colocasia esculenta</name>
    <name type="common">Wild taro</name>
    <name type="synonym">Arum esculentum</name>
    <dbReference type="NCBI Taxonomy" id="4460"/>
    <lineage>
        <taxon>Eukaryota</taxon>
        <taxon>Viridiplantae</taxon>
        <taxon>Streptophyta</taxon>
        <taxon>Embryophyta</taxon>
        <taxon>Tracheophyta</taxon>
        <taxon>Spermatophyta</taxon>
        <taxon>Magnoliopsida</taxon>
        <taxon>Liliopsida</taxon>
        <taxon>Araceae</taxon>
        <taxon>Aroideae</taxon>
        <taxon>Colocasieae</taxon>
        <taxon>Colocasia</taxon>
    </lineage>
</organism>
<feature type="compositionally biased region" description="Basic and acidic residues" evidence="1">
    <location>
        <begin position="184"/>
        <end position="196"/>
    </location>
</feature>
<dbReference type="SUPFAM" id="SSF141562">
    <property type="entry name" value="At5g01610-like"/>
    <property type="match status" value="1"/>
</dbReference>
<evidence type="ECO:0000256" key="1">
    <source>
        <dbReference type="SAM" id="MobiDB-lite"/>
    </source>
</evidence>
<dbReference type="Gene3D" id="2.30.240.10">
    <property type="entry name" value="At5g01610-like"/>
    <property type="match status" value="1"/>
</dbReference>
<protein>
    <submittedName>
        <fullName evidence="3">Uncharacterized protein</fullName>
    </submittedName>
</protein>
<evidence type="ECO:0000256" key="2">
    <source>
        <dbReference type="SAM" id="SignalP"/>
    </source>
</evidence>
<dbReference type="FunFam" id="2.30.240.10:FF:000002">
    <property type="entry name" value="Uncharacterized protein At3g07460"/>
    <property type="match status" value="1"/>
</dbReference>
<reference evidence="3" key="1">
    <citation type="submission" date="2017-07" db="EMBL/GenBank/DDBJ databases">
        <title>Taro Niue Genome Assembly and Annotation.</title>
        <authorList>
            <person name="Atibalentja N."/>
            <person name="Keating K."/>
            <person name="Fields C.J."/>
        </authorList>
    </citation>
    <scope>NUCLEOTIDE SEQUENCE</scope>
    <source>
        <strain evidence="3">Niue_2</strain>
        <tissue evidence="3">Leaf</tissue>
    </source>
</reference>